<comment type="caution">
    <text evidence="2">The sequence shown here is derived from an EMBL/GenBank/DDBJ whole genome shotgun (WGS) entry which is preliminary data.</text>
</comment>
<feature type="transmembrane region" description="Helical" evidence="1">
    <location>
        <begin position="34"/>
        <end position="55"/>
    </location>
</feature>
<evidence type="ECO:0000256" key="1">
    <source>
        <dbReference type="SAM" id="Phobius"/>
    </source>
</evidence>
<dbReference type="PATRIC" id="fig|1423771.3.peg.1470"/>
<gene>
    <name evidence="2" type="ORF">FC47_GL001445</name>
</gene>
<proteinExistence type="predicted"/>
<reference evidence="2 3" key="1">
    <citation type="journal article" date="2015" name="Genome Announc.">
        <title>Expanding the biotechnology potential of lactobacilli through comparative genomics of 213 strains and associated genera.</title>
        <authorList>
            <person name="Sun Z."/>
            <person name="Harris H.M."/>
            <person name="McCann A."/>
            <person name="Guo C."/>
            <person name="Argimon S."/>
            <person name="Zhang W."/>
            <person name="Yang X."/>
            <person name="Jeffery I.B."/>
            <person name="Cooney J.C."/>
            <person name="Kagawa T.F."/>
            <person name="Liu W."/>
            <person name="Song Y."/>
            <person name="Salvetti E."/>
            <person name="Wrobel A."/>
            <person name="Rasinkangas P."/>
            <person name="Parkhill J."/>
            <person name="Rea M.C."/>
            <person name="O'Sullivan O."/>
            <person name="Ritari J."/>
            <person name="Douillard F.P."/>
            <person name="Paul Ross R."/>
            <person name="Yang R."/>
            <person name="Briner A.E."/>
            <person name="Felis G.E."/>
            <person name="de Vos W.M."/>
            <person name="Barrangou R."/>
            <person name="Klaenhammer T.R."/>
            <person name="Caufield P.W."/>
            <person name="Cui Y."/>
            <person name="Zhang H."/>
            <person name="O'Toole P.W."/>
        </authorList>
    </citation>
    <scope>NUCLEOTIDE SEQUENCE [LARGE SCALE GENOMIC DNA]</scope>
    <source>
        <strain evidence="2 3">DSM 13345</strain>
    </source>
</reference>
<dbReference type="Proteomes" id="UP000050901">
    <property type="component" value="Unassembled WGS sequence"/>
</dbReference>
<keyword evidence="1" id="KW-0812">Transmembrane</keyword>
<accession>A0A0R1NR20</accession>
<evidence type="ECO:0000313" key="3">
    <source>
        <dbReference type="Proteomes" id="UP000050901"/>
    </source>
</evidence>
<feature type="transmembrane region" description="Helical" evidence="1">
    <location>
        <begin position="7"/>
        <end position="28"/>
    </location>
</feature>
<keyword evidence="1" id="KW-0472">Membrane</keyword>
<keyword evidence="1" id="KW-1133">Transmembrane helix</keyword>
<dbReference type="EMBL" id="AZEQ01000038">
    <property type="protein sequence ID" value="KRL22800.1"/>
    <property type="molecule type" value="Genomic_DNA"/>
</dbReference>
<dbReference type="AlphaFoldDB" id="A0A0R1NR20"/>
<evidence type="ECO:0000313" key="2">
    <source>
        <dbReference type="EMBL" id="KRL22800.1"/>
    </source>
</evidence>
<protein>
    <submittedName>
        <fullName evidence="2">Uncharacterized protein</fullName>
    </submittedName>
</protein>
<organism evidence="2 3">
    <name type="scientific">Limosilactobacillus mucosae DSM 13345</name>
    <dbReference type="NCBI Taxonomy" id="1423771"/>
    <lineage>
        <taxon>Bacteria</taxon>
        <taxon>Bacillati</taxon>
        <taxon>Bacillota</taxon>
        <taxon>Bacilli</taxon>
        <taxon>Lactobacillales</taxon>
        <taxon>Lactobacillaceae</taxon>
        <taxon>Limosilactobacillus</taxon>
    </lineage>
</organism>
<name>A0A0R1NR20_LIMMU</name>
<sequence length="223" mass="25728">MCMKEKVINMIYWAVFSLIVPSSMILLLTSFKGLPVWFIVIMALFMELVITIVFWDEIQRFVISSEGIELEKYKRQVDNAMVQYKEFQETITPMLEITLGNLAASGYFDASPKSEVIVDFIDRAKKIKPSAESVDKIDRLLGEANLAALNAFKTEFENIKPGTGQYIDPGRSRDFSMLDYTKTNPKVDIVALNEIAKDMEPGKERQYYKKKLDCLNQFWQENF</sequence>